<dbReference type="CDD" id="cd00077">
    <property type="entry name" value="HDc"/>
    <property type="match status" value="1"/>
</dbReference>
<accession>A0A267EIK0</accession>
<feature type="binding site" evidence="6">
    <location>
        <position position="487"/>
    </location>
    <ligand>
        <name>Zn(2+)</name>
        <dbReference type="ChEBI" id="CHEBI:29105"/>
        <label>2</label>
    </ligand>
</feature>
<dbReference type="Proteomes" id="UP000215902">
    <property type="component" value="Unassembled WGS sequence"/>
</dbReference>
<keyword evidence="3 7" id="KW-0378">Hydrolase</keyword>
<dbReference type="InterPro" id="IPR003607">
    <property type="entry name" value="HD/PDEase_dom"/>
</dbReference>
<feature type="binding site" evidence="6">
    <location>
        <position position="593"/>
    </location>
    <ligand>
        <name>Zn(2+)</name>
        <dbReference type="ChEBI" id="CHEBI:29105"/>
        <label>1</label>
    </ligand>
</feature>
<dbReference type="EC" id="3.1.4.-" evidence="7"/>
<proteinExistence type="inferred from homology"/>
<dbReference type="Pfam" id="PF00233">
    <property type="entry name" value="PDEase_I"/>
    <property type="match status" value="1"/>
</dbReference>
<dbReference type="PRINTS" id="PR00387">
    <property type="entry name" value="PDIESTERASE1"/>
</dbReference>
<dbReference type="SMART" id="SM00471">
    <property type="entry name" value="HDc"/>
    <property type="match status" value="1"/>
</dbReference>
<dbReference type="EMBL" id="NIVC01002125">
    <property type="protein sequence ID" value="PAA60669.1"/>
    <property type="molecule type" value="Genomic_DNA"/>
</dbReference>
<dbReference type="GO" id="GO:0007165">
    <property type="term" value="P:signal transduction"/>
    <property type="evidence" value="ECO:0007669"/>
    <property type="project" value="InterPro"/>
</dbReference>
<name>A0A267EIK0_9PLAT</name>
<feature type="binding site" evidence="6">
    <location>
        <position position="487"/>
    </location>
    <ligand>
        <name>Zn(2+)</name>
        <dbReference type="ChEBI" id="CHEBI:29105"/>
        <label>1</label>
    </ligand>
</feature>
<feature type="binding site" evidence="5">
    <location>
        <position position="593"/>
    </location>
    <ligand>
        <name>AMP</name>
        <dbReference type="ChEBI" id="CHEBI:456215"/>
    </ligand>
</feature>
<dbReference type="STRING" id="282301.A0A267EIK0"/>
<evidence type="ECO:0000313" key="11">
    <source>
        <dbReference type="Proteomes" id="UP000215902"/>
    </source>
</evidence>
<evidence type="ECO:0000256" key="6">
    <source>
        <dbReference type="PIRSR" id="PIRSR623088-3"/>
    </source>
</evidence>
<dbReference type="InterPro" id="IPR023088">
    <property type="entry name" value="PDEase"/>
</dbReference>
<keyword evidence="2 6" id="KW-0479">Metal-binding</keyword>
<dbReference type="PROSITE" id="PS00126">
    <property type="entry name" value="PDEASE_I_1"/>
    <property type="match status" value="1"/>
</dbReference>
<feature type="binding site" evidence="5">
    <location>
        <begin position="446"/>
        <end position="450"/>
    </location>
    <ligand>
        <name>AMP</name>
        <dbReference type="ChEBI" id="CHEBI:456215"/>
    </ligand>
</feature>
<dbReference type="PROSITE" id="PS51845">
    <property type="entry name" value="PDEASE_I_2"/>
    <property type="match status" value="1"/>
</dbReference>
<feature type="region of interest" description="Disordered" evidence="8">
    <location>
        <begin position="147"/>
        <end position="209"/>
    </location>
</feature>
<evidence type="ECO:0000256" key="7">
    <source>
        <dbReference type="RuleBase" id="RU363067"/>
    </source>
</evidence>
<dbReference type="PANTHER" id="PTHR11347">
    <property type="entry name" value="CYCLIC NUCLEOTIDE PHOSPHODIESTERASE"/>
    <property type="match status" value="1"/>
</dbReference>
<feature type="compositionally biased region" description="Polar residues" evidence="8">
    <location>
        <begin position="147"/>
        <end position="161"/>
    </location>
</feature>
<reference evidence="10 11" key="1">
    <citation type="submission" date="2017-06" db="EMBL/GenBank/DDBJ databases">
        <title>A platform for efficient transgenesis in Macrostomum lignano, a flatworm model organism for stem cell research.</title>
        <authorList>
            <person name="Berezikov E."/>
        </authorList>
    </citation>
    <scope>NUCLEOTIDE SEQUENCE [LARGE SCALE GENOMIC DNA]</scope>
    <source>
        <strain evidence="10">DV1</strain>
        <tissue evidence="10">Whole organism</tissue>
    </source>
</reference>
<dbReference type="InterPro" id="IPR023174">
    <property type="entry name" value="PDEase_CS"/>
</dbReference>
<dbReference type="GO" id="GO:0046872">
    <property type="term" value="F:metal ion binding"/>
    <property type="evidence" value="ECO:0007669"/>
    <property type="project" value="UniProtKB-KW"/>
</dbReference>
<feature type="region of interest" description="Disordered" evidence="8">
    <location>
        <begin position="733"/>
        <end position="789"/>
    </location>
</feature>
<evidence type="ECO:0000256" key="3">
    <source>
        <dbReference type="ARBA" id="ARBA00022801"/>
    </source>
</evidence>
<evidence type="ECO:0000256" key="5">
    <source>
        <dbReference type="PIRSR" id="PIRSR623088-2"/>
    </source>
</evidence>
<dbReference type="AlphaFoldDB" id="A0A267EIK0"/>
<evidence type="ECO:0000259" key="9">
    <source>
        <dbReference type="PROSITE" id="PS51845"/>
    </source>
</evidence>
<evidence type="ECO:0000313" key="10">
    <source>
        <dbReference type="EMBL" id="PAA60669.1"/>
    </source>
</evidence>
<keyword evidence="1" id="KW-0140">cGMP</keyword>
<dbReference type="GO" id="GO:0004114">
    <property type="term" value="F:3',5'-cyclic-nucleotide phosphodiesterase activity"/>
    <property type="evidence" value="ECO:0007669"/>
    <property type="project" value="InterPro"/>
</dbReference>
<evidence type="ECO:0000256" key="1">
    <source>
        <dbReference type="ARBA" id="ARBA00022535"/>
    </source>
</evidence>
<feature type="compositionally biased region" description="Low complexity" evidence="8">
    <location>
        <begin position="737"/>
        <end position="758"/>
    </location>
</feature>
<evidence type="ECO:0000256" key="2">
    <source>
        <dbReference type="ARBA" id="ARBA00022723"/>
    </source>
</evidence>
<dbReference type="SUPFAM" id="SSF109604">
    <property type="entry name" value="HD-domain/PDEase-like"/>
    <property type="match status" value="1"/>
</dbReference>
<feature type="compositionally biased region" description="Basic and acidic residues" evidence="8">
    <location>
        <begin position="179"/>
        <end position="193"/>
    </location>
</feature>
<keyword evidence="11" id="KW-1185">Reference proteome</keyword>
<comment type="similarity">
    <text evidence="7">Belongs to the cyclic nucleotide phosphodiesterase family.</text>
</comment>
<evidence type="ECO:0000256" key="4">
    <source>
        <dbReference type="PIRSR" id="PIRSR623088-1"/>
    </source>
</evidence>
<feature type="compositionally biased region" description="Low complexity" evidence="8">
    <location>
        <begin position="162"/>
        <end position="178"/>
    </location>
</feature>
<feature type="binding site" evidence="5">
    <location>
        <position position="644"/>
    </location>
    <ligand>
        <name>AMP</name>
        <dbReference type="ChEBI" id="CHEBI:456215"/>
    </ligand>
</feature>
<feature type="binding site" evidence="6">
    <location>
        <position position="450"/>
    </location>
    <ligand>
        <name>Zn(2+)</name>
        <dbReference type="ChEBI" id="CHEBI:29105"/>
        <label>1</label>
    </ligand>
</feature>
<organism evidence="10 11">
    <name type="scientific">Macrostomum lignano</name>
    <dbReference type="NCBI Taxonomy" id="282301"/>
    <lineage>
        <taxon>Eukaryota</taxon>
        <taxon>Metazoa</taxon>
        <taxon>Spiralia</taxon>
        <taxon>Lophotrochozoa</taxon>
        <taxon>Platyhelminthes</taxon>
        <taxon>Rhabditophora</taxon>
        <taxon>Macrostomorpha</taxon>
        <taxon>Macrostomida</taxon>
        <taxon>Macrostomidae</taxon>
        <taxon>Macrostomum</taxon>
    </lineage>
</organism>
<evidence type="ECO:0000256" key="8">
    <source>
        <dbReference type="SAM" id="MobiDB-lite"/>
    </source>
</evidence>
<dbReference type="InterPro" id="IPR002073">
    <property type="entry name" value="PDEase_catalytic_dom"/>
</dbReference>
<feature type="domain" description="PDEase" evidence="9">
    <location>
        <begin position="368"/>
        <end position="726"/>
    </location>
</feature>
<gene>
    <name evidence="10" type="ORF">BOX15_Mlig011124g2</name>
</gene>
<dbReference type="InterPro" id="IPR036971">
    <property type="entry name" value="PDEase_catalytic_dom_sf"/>
</dbReference>
<dbReference type="Pfam" id="PF08499">
    <property type="entry name" value="PDEase_I_N"/>
    <property type="match status" value="1"/>
</dbReference>
<dbReference type="Gene3D" id="1.10.1300.10">
    <property type="entry name" value="3'5'-cyclic nucleotide phosphodiesterase, catalytic domain"/>
    <property type="match status" value="1"/>
</dbReference>
<protein>
    <recommendedName>
        <fullName evidence="7">Phosphodiesterase</fullName>
        <ecNumber evidence="7">3.1.4.-</ecNumber>
    </recommendedName>
</protein>
<feature type="binding site" evidence="6">
    <location>
        <position position="486"/>
    </location>
    <ligand>
        <name>Zn(2+)</name>
        <dbReference type="ChEBI" id="CHEBI:29105"/>
        <label>1</label>
    </ligand>
</feature>
<dbReference type="OrthoDB" id="189220at2759"/>
<comment type="cofactor">
    <cofactor evidence="7">
        <name>a divalent metal cation</name>
        <dbReference type="ChEBI" id="CHEBI:60240"/>
    </cofactor>
    <text evidence="7">Binds 2 divalent metal cations per subunit. Site 1 may preferentially bind zinc ions, while site 2 has a preference for magnesium and/or manganese ions.</text>
</comment>
<sequence length="789" mass="87642">MVDSERQAKDFNSIRTAYRDKRSRLGDAVCMGSCVCRPGIDSPIAAAPNATTATEHLHLQQQQQRRLQEATTKEGPINTSAIAVPVQRISVMSIREGVAMLTPTVRFPQALDSSDGCRRPSAESVGLAWQRNSGGLFGLAERRGDTAASSQLPASNGGSVSRTRVVQVRPVPRPTAAAEEPRTDAMQRREEMRSSNATKPSGGEAGAAVTEAEDLEAEPLSGLLYNSLAKADSARYADSEVEVEKMPAAGTPEASYTCSVRLKKIAKLVESDEISKEMLIKNLNYAVKVLESVYVDETRRLCNEDDDLPEVPPNEVPNEVRDWLASTFTRSQTSLKQSREKPRFRSVANAIRAGIMVERIYRRLSSSSNISVPPNVLILLKAGLDDWCFDIFELNEASDNHAMKFVGYELLHKYDLITKFKINTNVLENFLYKLEEGYSKWANPYHNLVHGADVAQTCHFIMSSSKLVNWLTDLEIFATIVAALVHDYEHTGTTNSFHVNTGSDLALLYNDKGVLENYHVSAVFRLLREEDYNILTGLSREEYKEFRALVIDMVLNTDMSLHFQQIKNMKQLLSMPENIDKEKALALMLHCADISHPGKRWNLHHRWTMSLLEEFFRQGDREKALDLPCSPLCDRSSTMVAQSQVGFIDFIMEPSFAVLGDMLEKILTPLFEQQKQLSKNPSEEAGARISRPVRKWHGDGGFCLPRPWNDIIKENRSQWKARAEIEEAEKAAKCAAEDASGGAAAAVATGGASAAGSRGAHKPPSEEHQQQQQQGASRPPLGTINEDKH</sequence>
<comment type="caution">
    <text evidence="10">The sequence shown here is derived from an EMBL/GenBank/DDBJ whole genome shotgun (WGS) entry which is preliminary data.</text>
</comment>
<dbReference type="InterPro" id="IPR013706">
    <property type="entry name" value="PDE1_N"/>
</dbReference>
<feature type="binding site" evidence="5">
    <location>
        <position position="487"/>
    </location>
    <ligand>
        <name>AMP</name>
        <dbReference type="ChEBI" id="CHEBI:456215"/>
    </ligand>
</feature>
<feature type="active site" description="Proton donor" evidence="4">
    <location>
        <position position="446"/>
    </location>
</feature>